<keyword evidence="1" id="KW-0812">Transmembrane</keyword>
<protein>
    <recommendedName>
        <fullName evidence="4">DUF4408 domain-containing protein</fullName>
    </recommendedName>
</protein>
<proteinExistence type="predicted"/>
<keyword evidence="1" id="KW-1133">Transmembrane helix</keyword>
<evidence type="ECO:0008006" key="4">
    <source>
        <dbReference type="Google" id="ProtNLM"/>
    </source>
</evidence>
<dbReference type="AlphaFoldDB" id="A0A8J5GI97"/>
<evidence type="ECO:0000256" key="1">
    <source>
        <dbReference type="SAM" id="Phobius"/>
    </source>
</evidence>
<dbReference type="PANTHER" id="PTHR35762">
    <property type="entry name" value="TRANSMEMBRANE PROTEIN"/>
    <property type="match status" value="1"/>
</dbReference>
<dbReference type="Proteomes" id="UP000734854">
    <property type="component" value="Unassembled WGS sequence"/>
</dbReference>
<name>A0A8J5GI97_ZINOF</name>
<dbReference type="PANTHER" id="PTHR35762:SF2">
    <property type="entry name" value="TRANSMEMBRANE PROTEIN"/>
    <property type="match status" value="1"/>
</dbReference>
<feature type="transmembrane region" description="Helical" evidence="1">
    <location>
        <begin position="21"/>
        <end position="42"/>
    </location>
</feature>
<feature type="transmembrane region" description="Helical" evidence="1">
    <location>
        <begin position="48"/>
        <end position="72"/>
    </location>
</feature>
<evidence type="ECO:0000313" key="3">
    <source>
        <dbReference type="Proteomes" id="UP000734854"/>
    </source>
</evidence>
<sequence length="124" mass="14478">MDSIRMEKFHARKRKQFVPSLLHYFVTLLFLALFLSSPLWLPRVSSCLLSLASVSGTKCLVLLCNIVVVFLVRTSESKTSQPSPTDIYEEYMNRKIDKKAEDFIARINWQRKLEERRLLSYGYG</sequence>
<comment type="caution">
    <text evidence="2">The sequence shown here is derived from an EMBL/GenBank/DDBJ whole genome shotgun (WGS) entry which is preliminary data.</text>
</comment>
<gene>
    <name evidence="2" type="ORF">ZIOFF_036500</name>
</gene>
<keyword evidence="3" id="KW-1185">Reference proteome</keyword>
<keyword evidence="1" id="KW-0472">Membrane</keyword>
<evidence type="ECO:0000313" key="2">
    <source>
        <dbReference type="EMBL" id="KAG6504169.1"/>
    </source>
</evidence>
<accession>A0A8J5GI97</accession>
<organism evidence="2 3">
    <name type="scientific">Zingiber officinale</name>
    <name type="common">Ginger</name>
    <name type="synonym">Amomum zingiber</name>
    <dbReference type="NCBI Taxonomy" id="94328"/>
    <lineage>
        <taxon>Eukaryota</taxon>
        <taxon>Viridiplantae</taxon>
        <taxon>Streptophyta</taxon>
        <taxon>Embryophyta</taxon>
        <taxon>Tracheophyta</taxon>
        <taxon>Spermatophyta</taxon>
        <taxon>Magnoliopsida</taxon>
        <taxon>Liliopsida</taxon>
        <taxon>Zingiberales</taxon>
        <taxon>Zingiberaceae</taxon>
        <taxon>Zingiber</taxon>
    </lineage>
</organism>
<dbReference type="EMBL" id="JACMSC010000010">
    <property type="protein sequence ID" value="KAG6504169.1"/>
    <property type="molecule type" value="Genomic_DNA"/>
</dbReference>
<reference evidence="2 3" key="1">
    <citation type="submission" date="2020-08" db="EMBL/GenBank/DDBJ databases">
        <title>Plant Genome Project.</title>
        <authorList>
            <person name="Zhang R.-G."/>
        </authorList>
    </citation>
    <scope>NUCLEOTIDE SEQUENCE [LARGE SCALE GENOMIC DNA]</scope>
    <source>
        <tissue evidence="2">Rhizome</tissue>
    </source>
</reference>